<dbReference type="InterPro" id="IPR012477">
    <property type="entry name" value="Glyco_transf_52"/>
</dbReference>
<sequence>MNLIICTTPFQMLLAEKIIDVYIEEEFFLVVITDNMNDKYQYYYNKLLKKVKKAICIKTLLTHNIKICRNFFDVLDLLYFRLYGVYLGNRSYKKIFLANVESFRVHMFLSGFKNYELYTFDDGTANIIEGSHLYKETLIGAKKRLLMKIIGNKLSLSILKSKSKLHFTIYKDLKNIIDNVYCIELFSDKLDKLIQKTNANFDNVSKEIKIFLGQPLYEFNPILYERISSYLKLYNIDYYFSHPRETKCYFSSVKYIETSLLFEDYLLKELMGKDVSISVYTIFSSSLLNIINFPNITLFAIYDKEVEKMKEIYEIFRKKGVNIVSYGVDSRV</sequence>
<evidence type="ECO:0000313" key="1">
    <source>
        <dbReference type="EMBL" id="MFC0308283.1"/>
    </source>
</evidence>
<accession>A0ABV6GY40</accession>
<dbReference type="Gene3D" id="3.30.370.20">
    <property type="match status" value="1"/>
</dbReference>
<evidence type="ECO:0000313" key="2">
    <source>
        <dbReference type="Proteomes" id="UP001589767"/>
    </source>
</evidence>
<reference evidence="1 2" key="1">
    <citation type="submission" date="2024-09" db="EMBL/GenBank/DDBJ databases">
        <authorList>
            <person name="Sun Q."/>
            <person name="Mori K."/>
        </authorList>
    </citation>
    <scope>NUCLEOTIDE SEQUENCE [LARGE SCALE GENOMIC DNA]</scope>
    <source>
        <strain evidence="1 2">CCM 7539</strain>
    </source>
</reference>
<dbReference type="EMBL" id="JBHLWB010000001">
    <property type="protein sequence ID" value="MFC0308283.1"/>
    <property type="molecule type" value="Genomic_DNA"/>
</dbReference>
<dbReference type="Pfam" id="PF07922">
    <property type="entry name" value="Glyco_transf_52"/>
    <property type="match status" value="1"/>
</dbReference>
<proteinExistence type="predicted"/>
<protein>
    <submittedName>
        <fullName evidence="1">Glycosyltransferase family 52</fullName>
    </submittedName>
</protein>
<gene>
    <name evidence="1" type="ORF">ACFFHK_00995</name>
</gene>
<dbReference type="Proteomes" id="UP001589767">
    <property type="component" value="Unassembled WGS sequence"/>
</dbReference>
<keyword evidence="2" id="KW-1185">Reference proteome</keyword>
<organism evidence="1 2">
    <name type="scientific">Gallibacterium trehalosifermentans</name>
    <dbReference type="NCBI Taxonomy" id="516935"/>
    <lineage>
        <taxon>Bacteria</taxon>
        <taxon>Pseudomonadati</taxon>
        <taxon>Pseudomonadota</taxon>
        <taxon>Gammaproteobacteria</taxon>
        <taxon>Pasteurellales</taxon>
        <taxon>Pasteurellaceae</taxon>
        <taxon>Gallibacterium</taxon>
    </lineage>
</organism>
<comment type="caution">
    <text evidence="1">The sequence shown here is derived from an EMBL/GenBank/DDBJ whole genome shotgun (WGS) entry which is preliminary data.</text>
</comment>
<name>A0ABV6GY40_9PAST</name>
<dbReference type="RefSeq" id="WP_382367950.1">
    <property type="nucleotide sequence ID" value="NZ_JBHLWB010000001.1"/>
</dbReference>